<comment type="caution">
    <text evidence="2">The sequence shown here is derived from an EMBL/GenBank/DDBJ whole genome shotgun (WGS) entry which is preliminary data.</text>
</comment>
<organism evidence="2 3">
    <name type="scientific">Desulfocurvibacter africanus PCS</name>
    <dbReference type="NCBI Taxonomy" id="1262666"/>
    <lineage>
        <taxon>Bacteria</taxon>
        <taxon>Pseudomonadati</taxon>
        <taxon>Thermodesulfobacteriota</taxon>
        <taxon>Desulfovibrionia</taxon>
        <taxon>Desulfovibrionales</taxon>
        <taxon>Desulfovibrionaceae</taxon>
        <taxon>Desulfocurvibacter</taxon>
    </lineage>
</organism>
<evidence type="ECO:0000256" key="1">
    <source>
        <dbReference type="SAM" id="SignalP"/>
    </source>
</evidence>
<dbReference type="PATRIC" id="fig|1262666.3.peg.2070"/>
<evidence type="ECO:0000313" key="2">
    <source>
        <dbReference type="EMBL" id="EMG37208.1"/>
    </source>
</evidence>
<feature type="chain" id="PRO_5004069657" description="Lipoprotein" evidence="1">
    <location>
        <begin position="33"/>
        <end position="184"/>
    </location>
</feature>
<proteinExistence type="predicted"/>
<gene>
    <name evidence="2" type="ORF">PCS_02046</name>
</gene>
<dbReference type="PROSITE" id="PS51257">
    <property type="entry name" value="PROKAR_LIPOPROTEIN"/>
    <property type="match status" value="1"/>
</dbReference>
<keyword evidence="1" id="KW-0732">Signal</keyword>
<protein>
    <recommendedName>
        <fullName evidence="4">Lipoprotein</fullName>
    </recommendedName>
</protein>
<dbReference type="RefSeq" id="WP_005986815.1">
    <property type="nucleotide sequence ID" value="NZ_AOSV01000020.1"/>
</dbReference>
<evidence type="ECO:0000313" key="3">
    <source>
        <dbReference type="Proteomes" id="UP000011922"/>
    </source>
</evidence>
<accession>M5Q286</accession>
<sequence length="184" mass="20476">MSQPYRNAIPPSRAFGMLLAALLLLASGCAGAMADSVAHLNRSQLSLNAPETLEMYYWNFSYAVEPLPDSYRVRATAFRKDNFPGWAEYVNRGWFSAYLADQAGNLLAQDTKSLYAGYFIPSWYEKGVDLEFTLPKPVGIPGPLTIAFGYNLTLTDARWGGSFIGSARSFDSDYDYFDTIETAR</sequence>
<feature type="signal peptide" evidence="1">
    <location>
        <begin position="1"/>
        <end position="32"/>
    </location>
</feature>
<reference evidence="2 3" key="1">
    <citation type="journal article" date="2013" name="Genome Announc.">
        <title>Draft Genome Sequence for Desulfovibrio africanus Strain PCS.</title>
        <authorList>
            <person name="Brown S.D."/>
            <person name="Utturkar S.M."/>
            <person name="Arkin A.P."/>
            <person name="Deutschbauer A.M."/>
            <person name="Elias D.A."/>
            <person name="Hazen T.C."/>
            <person name="Chakraborty R."/>
        </authorList>
    </citation>
    <scope>NUCLEOTIDE SEQUENCE [LARGE SCALE GENOMIC DNA]</scope>
    <source>
        <strain evidence="2 3">PCS</strain>
    </source>
</reference>
<evidence type="ECO:0008006" key="4">
    <source>
        <dbReference type="Google" id="ProtNLM"/>
    </source>
</evidence>
<dbReference type="Proteomes" id="UP000011922">
    <property type="component" value="Unassembled WGS sequence"/>
</dbReference>
<dbReference type="AlphaFoldDB" id="M5Q286"/>
<dbReference type="EMBL" id="AOSV01000020">
    <property type="protein sequence ID" value="EMG37208.1"/>
    <property type="molecule type" value="Genomic_DNA"/>
</dbReference>
<name>M5Q286_DESAF</name>